<name>A0A2A9D104_9MICO</name>
<dbReference type="CDD" id="cd11614">
    <property type="entry name" value="SAF_CpaB_FlgA_like"/>
    <property type="match status" value="1"/>
</dbReference>
<protein>
    <recommendedName>
        <fullName evidence="1">SAF domain-containing protein</fullName>
    </recommendedName>
</protein>
<evidence type="ECO:0000313" key="3">
    <source>
        <dbReference type="Proteomes" id="UP000224915"/>
    </source>
</evidence>
<comment type="caution">
    <text evidence="2">The sequence shown here is derived from an EMBL/GenBank/DDBJ whole genome shotgun (WGS) entry which is preliminary data.</text>
</comment>
<gene>
    <name evidence="2" type="ORF">ATL40_1921</name>
</gene>
<dbReference type="Proteomes" id="UP000224915">
    <property type="component" value="Unassembled WGS sequence"/>
</dbReference>
<evidence type="ECO:0000259" key="1">
    <source>
        <dbReference type="SMART" id="SM00858"/>
    </source>
</evidence>
<reference evidence="2 3" key="1">
    <citation type="submission" date="2017-10" db="EMBL/GenBank/DDBJ databases">
        <title>Sequencing the genomes of 1000 actinobacteria strains.</title>
        <authorList>
            <person name="Klenk H.-P."/>
        </authorList>
    </citation>
    <scope>NUCLEOTIDE SEQUENCE [LARGE SCALE GENOMIC DNA]</scope>
    <source>
        <strain evidence="2 3">DSM 21801</strain>
    </source>
</reference>
<dbReference type="SMART" id="SM00858">
    <property type="entry name" value="SAF"/>
    <property type="match status" value="1"/>
</dbReference>
<dbReference type="AlphaFoldDB" id="A0A2A9D104"/>
<dbReference type="EMBL" id="PDJD01000001">
    <property type="protein sequence ID" value="PFG20323.1"/>
    <property type="molecule type" value="Genomic_DNA"/>
</dbReference>
<sequence>MIGEEQPQVAATHRSRPWWRRPRLGIGVLLVAGSVAVGTWAVRSAAAGEPAWVAVRDLAPGAAVSAQDLREVTLRWDGASGTYLAPADLTADSVVTSFVGEGELVPTSALGTTGDVAGRPMAVAVPVGGSPRPGSLVDLWFVPSAGSLESAEAVAADVEVLEITAASGVLGSSSGQVATVLVPEESVADVLGAQARRGEVTLVEHPGG</sequence>
<organism evidence="2 3">
    <name type="scientific">Serinibacter salmoneus</name>
    <dbReference type="NCBI Taxonomy" id="556530"/>
    <lineage>
        <taxon>Bacteria</taxon>
        <taxon>Bacillati</taxon>
        <taxon>Actinomycetota</taxon>
        <taxon>Actinomycetes</taxon>
        <taxon>Micrococcales</taxon>
        <taxon>Beutenbergiaceae</taxon>
        <taxon>Serinibacter</taxon>
    </lineage>
</organism>
<accession>A0A2A9D104</accession>
<dbReference type="InterPro" id="IPR013974">
    <property type="entry name" value="SAF"/>
</dbReference>
<evidence type="ECO:0000313" key="2">
    <source>
        <dbReference type="EMBL" id="PFG20323.1"/>
    </source>
</evidence>
<keyword evidence="3" id="KW-1185">Reference proteome</keyword>
<proteinExistence type="predicted"/>
<feature type="domain" description="SAF" evidence="1">
    <location>
        <begin position="49"/>
        <end position="111"/>
    </location>
</feature>